<comment type="caution">
    <text evidence="1">The sequence shown here is derived from an EMBL/GenBank/DDBJ whole genome shotgun (WGS) entry which is preliminary data.</text>
</comment>
<dbReference type="PANTHER" id="PTHR14449">
    <property type="entry name" value="FANCONI ANEMIA GROUP F PROTEIN FANCF"/>
    <property type="match status" value="1"/>
</dbReference>
<dbReference type="OrthoDB" id="1930482at2759"/>
<dbReference type="GO" id="GO:0043240">
    <property type="term" value="C:Fanconi anaemia nuclear complex"/>
    <property type="evidence" value="ECO:0007669"/>
    <property type="project" value="InterPro"/>
</dbReference>
<dbReference type="Proteomes" id="UP000886885">
    <property type="component" value="Unassembled WGS sequence"/>
</dbReference>
<organism evidence="1 2">
    <name type="scientific">Populus tomentosa</name>
    <name type="common">Chinese white poplar</name>
    <dbReference type="NCBI Taxonomy" id="118781"/>
    <lineage>
        <taxon>Eukaryota</taxon>
        <taxon>Viridiplantae</taxon>
        <taxon>Streptophyta</taxon>
        <taxon>Embryophyta</taxon>
        <taxon>Tracheophyta</taxon>
        <taxon>Spermatophyta</taxon>
        <taxon>Magnoliopsida</taxon>
        <taxon>eudicotyledons</taxon>
        <taxon>Gunneridae</taxon>
        <taxon>Pentapetalae</taxon>
        <taxon>rosids</taxon>
        <taxon>fabids</taxon>
        <taxon>Malpighiales</taxon>
        <taxon>Salicaceae</taxon>
        <taxon>Saliceae</taxon>
        <taxon>Populus</taxon>
    </lineage>
</organism>
<dbReference type="EMBL" id="JAAWWB010000229">
    <property type="protein sequence ID" value="KAG6737058.1"/>
    <property type="molecule type" value="Genomic_DNA"/>
</dbReference>
<dbReference type="InterPro" id="IPR035428">
    <property type="entry name" value="FANCF"/>
</dbReference>
<reference evidence="1" key="1">
    <citation type="journal article" date="2020" name="bioRxiv">
        <title>Hybrid origin of Populus tomentosa Carr. identified through genome sequencing and phylogenomic analysis.</title>
        <authorList>
            <person name="An X."/>
            <person name="Gao K."/>
            <person name="Chen Z."/>
            <person name="Li J."/>
            <person name="Yang X."/>
            <person name="Yang X."/>
            <person name="Zhou J."/>
            <person name="Guo T."/>
            <person name="Zhao T."/>
            <person name="Huang S."/>
            <person name="Miao D."/>
            <person name="Khan W.U."/>
            <person name="Rao P."/>
            <person name="Ye M."/>
            <person name="Lei B."/>
            <person name="Liao W."/>
            <person name="Wang J."/>
            <person name="Ji L."/>
            <person name="Li Y."/>
            <person name="Guo B."/>
            <person name="Mustafa N.S."/>
            <person name="Li S."/>
            <person name="Yun Q."/>
            <person name="Keller S.R."/>
            <person name="Mao J."/>
            <person name="Zhang R."/>
            <person name="Strauss S.H."/>
        </authorList>
    </citation>
    <scope>NUCLEOTIDE SEQUENCE</scope>
    <source>
        <strain evidence="1">GM15</strain>
        <tissue evidence="1">Leaf</tissue>
    </source>
</reference>
<keyword evidence="2" id="KW-1185">Reference proteome</keyword>
<name>A0A8X7XVA3_POPTO</name>
<protein>
    <submittedName>
        <fullName evidence="1">Uncharacterized protein</fullName>
    </submittedName>
</protein>
<accession>A0A8X7XVA3</accession>
<gene>
    <name evidence="1" type="ORF">POTOM_059966</name>
</gene>
<dbReference type="GO" id="GO:0036297">
    <property type="term" value="P:interstrand cross-link repair"/>
    <property type="evidence" value="ECO:0007669"/>
    <property type="project" value="InterPro"/>
</dbReference>
<sequence>MGWNYPCISLEEMVKLLKGFVDIMILASGYQSSALLAHWDAQNMKKAIHWGSFFQNVLKHMNSSDVYQDSIKELDAALCQMKSNPYFPQGLANLSCDTLSRARSFVLAHLFQTLPLRDSHLKAFLTAVIEMELETVSESEHDCLSVYLNKLKPRNLQLDLVLERRGFVKDSMVLSEEISQTVKFGKFSDDDLTKLTLQEVFKRQSAVSCISTVETGLNVLTNAIRCSSGTESDSSMLEEQLKLDGAPLSVGEIEQLVDFFTWNHWKSKMVSYFLDKRTIRLVSGASMIFSAPKMQWQQVFERLNTSADCKDDGLSEIVELLLLGRIASQWNCLIEYATSVSYFSATISNLYYEVCSLLSGRAQGFHSSERAADSKLTGAESDILEYLARLQGYQLSLLWKQSPVLAAVAIPSWSPLLRLYLSEIETQFKGDSSAQRCCSCIQDRKQHKDCKYIHPCPACAHTPTKILTSTCNAETGNLMINAAACKYLSGIQMVNSLREFGASTSFTFSPLMLCMVPIVLDR</sequence>
<evidence type="ECO:0000313" key="2">
    <source>
        <dbReference type="Proteomes" id="UP000886885"/>
    </source>
</evidence>
<proteinExistence type="predicted"/>
<dbReference type="AlphaFoldDB" id="A0A8X7XVA3"/>
<dbReference type="Pfam" id="PF11107">
    <property type="entry name" value="FANCF"/>
    <property type="match status" value="1"/>
</dbReference>
<dbReference type="PANTHER" id="PTHR14449:SF2">
    <property type="entry name" value="FANCONI ANEMIA GROUP F PROTEIN"/>
    <property type="match status" value="1"/>
</dbReference>
<evidence type="ECO:0000313" key="1">
    <source>
        <dbReference type="EMBL" id="KAG6737058.1"/>
    </source>
</evidence>